<protein>
    <submittedName>
        <fullName evidence="3">DUF4245 domain-containing protein</fullName>
    </submittedName>
</protein>
<reference evidence="3 4" key="1">
    <citation type="submission" date="2019-08" db="EMBL/GenBank/DDBJ databases">
        <title>Bacterial whole genome sequence for Glaciihabitans sp. CHu50b-6-2.</title>
        <authorList>
            <person name="Jin L."/>
        </authorList>
    </citation>
    <scope>NUCLEOTIDE SEQUENCE [LARGE SCALE GENOMIC DNA]</scope>
    <source>
        <strain evidence="3 4">CHu50b-6-2</strain>
    </source>
</reference>
<evidence type="ECO:0000256" key="1">
    <source>
        <dbReference type="SAM" id="MobiDB-lite"/>
    </source>
</evidence>
<dbReference type="AlphaFoldDB" id="A0A5C8URF7"/>
<name>A0A5C8URF7_9MICO</name>
<keyword evidence="2" id="KW-1133">Transmembrane helix</keyword>
<organism evidence="3 4">
    <name type="scientific">Lacisediminihabitans profunda</name>
    <dbReference type="NCBI Taxonomy" id="2594790"/>
    <lineage>
        <taxon>Bacteria</taxon>
        <taxon>Bacillati</taxon>
        <taxon>Actinomycetota</taxon>
        <taxon>Actinomycetes</taxon>
        <taxon>Micrococcales</taxon>
        <taxon>Microbacteriaceae</taxon>
        <taxon>Lacisediminihabitans</taxon>
    </lineage>
</organism>
<comment type="caution">
    <text evidence="3">The sequence shown here is derived from an EMBL/GenBank/DDBJ whole genome shotgun (WGS) entry which is preliminary data.</text>
</comment>
<evidence type="ECO:0000313" key="3">
    <source>
        <dbReference type="EMBL" id="TXN31161.1"/>
    </source>
</evidence>
<dbReference type="EMBL" id="VRMG01000005">
    <property type="protein sequence ID" value="TXN31161.1"/>
    <property type="molecule type" value="Genomic_DNA"/>
</dbReference>
<keyword evidence="4" id="KW-1185">Reference proteome</keyword>
<sequence>MAHRREGATGRGSQRRRGLRTVTLPPDRPARVVAELGRPETPEETAARKAEASRKHRANQSLINLVLALLASLGVVLVLVLVVVRPDQPARQPVDFVGDAAKSQSLVGAPLAAPRLPTGWSANDDGVTTSADGITAWTIGFITPSAQFIGLKQGIDANRTWVSNALERARATGTDSLGGLEWTVYDRRSESDTGNIAYALTTTVGRSSVVLYGTAEPAEFRVLAAAIAAQLDAEGKTK</sequence>
<dbReference type="InterPro" id="IPR025339">
    <property type="entry name" value="DUF4245"/>
</dbReference>
<gene>
    <name evidence="3" type="ORF">FVP33_06135</name>
</gene>
<keyword evidence="2" id="KW-0812">Transmembrane</keyword>
<evidence type="ECO:0000313" key="4">
    <source>
        <dbReference type="Proteomes" id="UP000321379"/>
    </source>
</evidence>
<proteinExistence type="predicted"/>
<feature type="transmembrane region" description="Helical" evidence="2">
    <location>
        <begin position="62"/>
        <end position="84"/>
    </location>
</feature>
<keyword evidence="2" id="KW-0472">Membrane</keyword>
<evidence type="ECO:0000256" key="2">
    <source>
        <dbReference type="SAM" id="Phobius"/>
    </source>
</evidence>
<feature type="region of interest" description="Disordered" evidence="1">
    <location>
        <begin position="1"/>
        <end position="30"/>
    </location>
</feature>
<accession>A0A5C8URF7</accession>
<dbReference type="Pfam" id="PF14030">
    <property type="entry name" value="DUF4245"/>
    <property type="match status" value="1"/>
</dbReference>
<dbReference type="Proteomes" id="UP000321379">
    <property type="component" value="Unassembled WGS sequence"/>
</dbReference>